<dbReference type="SMART" id="SM00320">
    <property type="entry name" value="WD40"/>
    <property type="match status" value="7"/>
</dbReference>
<evidence type="ECO:0000256" key="2">
    <source>
        <dbReference type="ARBA" id="ARBA00022737"/>
    </source>
</evidence>
<feature type="compositionally biased region" description="Low complexity" evidence="4">
    <location>
        <begin position="422"/>
        <end position="442"/>
    </location>
</feature>
<keyword evidence="2" id="KW-0677">Repeat</keyword>
<feature type="repeat" description="WD" evidence="3">
    <location>
        <begin position="524"/>
        <end position="555"/>
    </location>
</feature>
<feature type="region of interest" description="Disordered" evidence="4">
    <location>
        <begin position="376"/>
        <end position="443"/>
    </location>
</feature>
<proteinExistence type="predicted"/>
<feature type="region of interest" description="Disordered" evidence="4">
    <location>
        <begin position="495"/>
        <end position="514"/>
    </location>
</feature>
<dbReference type="CDD" id="cd00200">
    <property type="entry name" value="WD40"/>
    <property type="match status" value="1"/>
</dbReference>
<evidence type="ECO:0000313" key="5">
    <source>
        <dbReference type="EMBL" id="KAK4265146.1"/>
    </source>
</evidence>
<feature type="repeat" description="WD" evidence="3">
    <location>
        <begin position="773"/>
        <end position="805"/>
    </location>
</feature>
<dbReference type="SUPFAM" id="SSF50978">
    <property type="entry name" value="WD40 repeat-like"/>
    <property type="match status" value="1"/>
</dbReference>
<feature type="compositionally biased region" description="Polar residues" evidence="4">
    <location>
        <begin position="392"/>
        <end position="406"/>
    </location>
</feature>
<dbReference type="GO" id="GO:0003714">
    <property type="term" value="F:transcription corepressor activity"/>
    <property type="evidence" value="ECO:0007669"/>
    <property type="project" value="InterPro"/>
</dbReference>
<dbReference type="PROSITE" id="PS00678">
    <property type="entry name" value="WD_REPEATS_1"/>
    <property type="match status" value="1"/>
</dbReference>
<evidence type="ECO:0000256" key="4">
    <source>
        <dbReference type="SAM" id="MobiDB-lite"/>
    </source>
</evidence>
<dbReference type="InterPro" id="IPR044716">
    <property type="entry name" value="LEUNIG-like"/>
</dbReference>
<feature type="repeat" description="WD" evidence="3">
    <location>
        <begin position="566"/>
        <end position="601"/>
    </location>
</feature>
<protein>
    <recommendedName>
        <fullName evidence="7">Transcriptional corepressor LEUNIG</fullName>
    </recommendedName>
</protein>
<organism evidence="5 6">
    <name type="scientific">Acacia crassicarpa</name>
    <name type="common">northern wattle</name>
    <dbReference type="NCBI Taxonomy" id="499986"/>
    <lineage>
        <taxon>Eukaryota</taxon>
        <taxon>Viridiplantae</taxon>
        <taxon>Streptophyta</taxon>
        <taxon>Embryophyta</taxon>
        <taxon>Tracheophyta</taxon>
        <taxon>Spermatophyta</taxon>
        <taxon>Magnoliopsida</taxon>
        <taxon>eudicotyledons</taxon>
        <taxon>Gunneridae</taxon>
        <taxon>Pentapetalae</taxon>
        <taxon>rosids</taxon>
        <taxon>fabids</taxon>
        <taxon>Fabales</taxon>
        <taxon>Fabaceae</taxon>
        <taxon>Caesalpinioideae</taxon>
        <taxon>mimosoid clade</taxon>
        <taxon>Acacieae</taxon>
        <taxon>Acacia</taxon>
    </lineage>
</organism>
<reference evidence="5" key="1">
    <citation type="submission" date="2023-10" db="EMBL/GenBank/DDBJ databases">
        <title>Chromosome-level genome of the transformable northern wattle, Acacia crassicarpa.</title>
        <authorList>
            <person name="Massaro I."/>
            <person name="Sinha N.R."/>
            <person name="Poethig S."/>
            <person name="Leichty A.R."/>
        </authorList>
    </citation>
    <scope>NUCLEOTIDE SEQUENCE</scope>
    <source>
        <strain evidence="5">Acra3RX</strain>
        <tissue evidence="5">Leaf</tissue>
    </source>
</reference>
<dbReference type="SMART" id="SM00667">
    <property type="entry name" value="LisH"/>
    <property type="match status" value="1"/>
</dbReference>
<accession>A0AAE1J7F9</accession>
<keyword evidence="6" id="KW-1185">Reference proteome</keyword>
<dbReference type="AlphaFoldDB" id="A0AAE1J7F9"/>
<evidence type="ECO:0008006" key="7">
    <source>
        <dbReference type="Google" id="ProtNLM"/>
    </source>
</evidence>
<sequence length="805" mass="88252">MSHPLWEADKMLDVYILDYLMKRKLHASARAFQLEGNVSADPVVIDAPSGFLLEWWSVFWDIFIAKTAWKDQNHSEAALSYIETLQTKTREMQKQQVHQKPNQHQQMQMQQLLQRHAQQQLQPQQQQCKGGTQVVRDSTTGPVGNNPLMRQNHMIVNAMATKTHEERLKFPLQGEALDNAPARQRIGGAAGQLVRPIKASLLKATAAATTATVGRPAGETLHGAPRGLPGNLPHVQSCNQQLAGLNQGSSSLTLKGWPLAGLDQLCSGFLPQNALMQSPESFNQLSLQQQLMLQAQQNLVDTSVNNLDSWKVKMLLNNQNMGPEKDGILNPVGDLVPSIATSVHDLPDSNSNTSFKQVQQSCQQVQQYSHYILSSQQSQNLEQQDKMVGTGSIPSMFQGNDQASKSHSGRKRKQASSSGPANSSGTANTTGPSSTSPATPSTQTVDVMSVSSLQQNVPLSKSPLMFGSDGLGSFTSAQNQMEDMDRLLADGSLGDNAESFLSPDDADPRSGSGKGFSFKEINHIMASTQQIECCHFSSDGKLLATAGRDKKASLWCTNSLDLKLTLEEHTEWITDVRFSPSMSHIATSSADKTVRVWDVDNPVCSLRTFTGHSTTVKSLDFHPCKEDLIFSCDNHNEIRYWSIKNGGCAGVIKIGATQMRFQPSGTLLSAAADNYISVIDIEHPFQRFKLEGHKNPVRSLCWDFSGEYLASVSNNLVRVWTVKSGKGECIQELNASGKQFNTCVFHPSYPLLIIGCNETLELWNLSENKTMSIHAHDNLVCSLAASNATGLVVSASLDKHVKIWK</sequence>
<feature type="repeat" description="WD" evidence="3">
    <location>
        <begin position="609"/>
        <end position="651"/>
    </location>
</feature>
<dbReference type="InterPro" id="IPR019775">
    <property type="entry name" value="WD40_repeat_CS"/>
</dbReference>
<dbReference type="PROSITE" id="PS50896">
    <property type="entry name" value="LISH"/>
    <property type="match status" value="1"/>
</dbReference>
<dbReference type="InterPro" id="IPR001680">
    <property type="entry name" value="WD40_rpt"/>
</dbReference>
<dbReference type="InterPro" id="IPR036322">
    <property type="entry name" value="WD40_repeat_dom_sf"/>
</dbReference>
<dbReference type="EMBL" id="JAWXYG010000008">
    <property type="protein sequence ID" value="KAK4265146.1"/>
    <property type="molecule type" value="Genomic_DNA"/>
</dbReference>
<keyword evidence="1 3" id="KW-0853">WD repeat</keyword>
<dbReference type="PANTHER" id="PTHR44376">
    <property type="entry name" value="TRANSCRIPTIONAL REGULATOR OF FILAMENTOUS GROWTH FLO8"/>
    <property type="match status" value="1"/>
</dbReference>
<feature type="region of interest" description="Disordered" evidence="4">
    <location>
        <begin position="125"/>
        <end position="148"/>
    </location>
</feature>
<evidence type="ECO:0000256" key="3">
    <source>
        <dbReference type="PROSITE-ProRule" id="PRU00221"/>
    </source>
</evidence>
<dbReference type="PROSITE" id="PS50294">
    <property type="entry name" value="WD_REPEATS_REGION"/>
    <property type="match status" value="2"/>
</dbReference>
<dbReference type="PANTHER" id="PTHR44376:SF13">
    <property type="entry name" value="LISH DOMAIN-CONTAINING PROTEIN"/>
    <property type="match status" value="1"/>
</dbReference>
<gene>
    <name evidence="5" type="ORF">QN277_026233</name>
</gene>
<comment type="caution">
    <text evidence="5">The sequence shown here is derived from an EMBL/GenBank/DDBJ whole genome shotgun (WGS) entry which is preliminary data.</text>
</comment>
<dbReference type="InterPro" id="IPR006594">
    <property type="entry name" value="LisH"/>
</dbReference>
<dbReference type="Proteomes" id="UP001293593">
    <property type="component" value="Unassembled WGS sequence"/>
</dbReference>
<evidence type="ECO:0000256" key="1">
    <source>
        <dbReference type="ARBA" id="ARBA00022574"/>
    </source>
</evidence>
<dbReference type="Pfam" id="PF08513">
    <property type="entry name" value="LisH"/>
    <property type="match status" value="1"/>
</dbReference>
<dbReference type="Pfam" id="PF00400">
    <property type="entry name" value="WD40"/>
    <property type="match status" value="5"/>
</dbReference>
<dbReference type="InterPro" id="IPR015943">
    <property type="entry name" value="WD40/YVTN_repeat-like_dom_sf"/>
</dbReference>
<dbReference type="Gene3D" id="2.130.10.10">
    <property type="entry name" value="YVTN repeat-like/Quinoprotein amine dehydrogenase"/>
    <property type="match status" value="3"/>
</dbReference>
<evidence type="ECO:0000313" key="6">
    <source>
        <dbReference type="Proteomes" id="UP001293593"/>
    </source>
</evidence>
<dbReference type="PROSITE" id="PS50082">
    <property type="entry name" value="WD_REPEATS_2"/>
    <property type="match status" value="4"/>
</dbReference>
<name>A0AAE1J7F9_9FABA</name>